<comment type="caution">
    <text evidence="2">The sequence shown here is derived from an EMBL/GenBank/DDBJ whole genome shotgun (WGS) entry which is preliminary data.</text>
</comment>
<name>A0A6L3T2A3_9HYPH</name>
<feature type="compositionally biased region" description="Low complexity" evidence="1">
    <location>
        <begin position="156"/>
        <end position="173"/>
    </location>
</feature>
<dbReference type="Proteomes" id="UP000474159">
    <property type="component" value="Unassembled WGS sequence"/>
</dbReference>
<dbReference type="OrthoDB" id="7585528at2"/>
<feature type="region of interest" description="Disordered" evidence="1">
    <location>
        <begin position="61"/>
        <end position="97"/>
    </location>
</feature>
<dbReference type="RefSeq" id="WP_151001984.1">
    <property type="nucleotide sequence ID" value="NZ_BPQY01000588.1"/>
</dbReference>
<proteinExistence type="predicted"/>
<evidence type="ECO:0000313" key="2">
    <source>
        <dbReference type="EMBL" id="KAB1077197.1"/>
    </source>
</evidence>
<organism evidence="2 3">
    <name type="scientific">Methylobacterium soli</name>
    <dbReference type="NCBI Taxonomy" id="553447"/>
    <lineage>
        <taxon>Bacteria</taxon>
        <taxon>Pseudomonadati</taxon>
        <taxon>Pseudomonadota</taxon>
        <taxon>Alphaproteobacteria</taxon>
        <taxon>Hyphomicrobiales</taxon>
        <taxon>Methylobacteriaceae</taxon>
        <taxon>Methylobacterium</taxon>
    </lineage>
</organism>
<keyword evidence="3" id="KW-1185">Reference proteome</keyword>
<feature type="compositionally biased region" description="Polar residues" evidence="1">
    <location>
        <begin position="1"/>
        <end position="16"/>
    </location>
</feature>
<feature type="region of interest" description="Disordered" evidence="1">
    <location>
        <begin position="118"/>
        <end position="213"/>
    </location>
</feature>
<evidence type="ECO:0000313" key="3">
    <source>
        <dbReference type="Proteomes" id="UP000474159"/>
    </source>
</evidence>
<feature type="compositionally biased region" description="Low complexity" evidence="1">
    <location>
        <begin position="63"/>
        <end position="81"/>
    </location>
</feature>
<dbReference type="EMBL" id="VZZK01000023">
    <property type="protein sequence ID" value="KAB1077197.1"/>
    <property type="molecule type" value="Genomic_DNA"/>
</dbReference>
<feature type="compositionally biased region" description="Basic and acidic residues" evidence="1">
    <location>
        <begin position="83"/>
        <end position="96"/>
    </location>
</feature>
<feature type="compositionally biased region" description="Low complexity" evidence="1">
    <location>
        <begin position="180"/>
        <end position="201"/>
    </location>
</feature>
<feature type="compositionally biased region" description="Basic and acidic residues" evidence="1">
    <location>
        <begin position="127"/>
        <end position="136"/>
    </location>
</feature>
<protein>
    <submittedName>
        <fullName evidence="2">Uncharacterized protein</fullName>
    </submittedName>
</protein>
<accession>A0A6L3T2A3</accession>
<dbReference type="AlphaFoldDB" id="A0A6L3T2A3"/>
<feature type="region of interest" description="Disordered" evidence="1">
    <location>
        <begin position="1"/>
        <end position="42"/>
    </location>
</feature>
<sequence>MSAISSSAAAPLFSTQRPPPPSGRNPVARAIGDEVSSGGLSAADGTALTSALKSIDASLFGDATTATGGPARSGGTSSGGSETRLDPSAVKDRVDSLIDDQVTSGSLTSAQADTLKQIFAQNAPENAQDRSGEADAGKVGGIGGHGHRPHGPPPTDQAAASSATDATETGTDDLLTSFIQQLQSAQSSASGYGANGSGSSSRTSAALLFDFQA</sequence>
<reference evidence="2 3" key="1">
    <citation type="submission" date="2019-09" db="EMBL/GenBank/DDBJ databases">
        <title>YIM 48816 draft genome.</title>
        <authorList>
            <person name="Jiang L."/>
        </authorList>
    </citation>
    <scope>NUCLEOTIDE SEQUENCE [LARGE SCALE GENOMIC DNA]</scope>
    <source>
        <strain evidence="2 3">YIM 48816</strain>
    </source>
</reference>
<evidence type="ECO:0000256" key="1">
    <source>
        <dbReference type="SAM" id="MobiDB-lite"/>
    </source>
</evidence>
<gene>
    <name evidence="2" type="ORF">F6X53_20210</name>
</gene>